<dbReference type="Gene3D" id="3.30.200.20">
    <property type="entry name" value="Phosphorylase Kinase, domain 1"/>
    <property type="match status" value="1"/>
</dbReference>
<evidence type="ECO:0000256" key="2">
    <source>
        <dbReference type="ARBA" id="ARBA00022527"/>
    </source>
</evidence>
<dbReference type="PRINTS" id="PR00109">
    <property type="entry name" value="TYRKINASE"/>
</dbReference>
<evidence type="ECO:0000256" key="6">
    <source>
        <dbReference type="ARBA" id="ARBA00022840"/>
    </source>
</evidence>
<dbReference type="PROSITE" id="PS50106">
    <property type="entry name" value="PDZ"/>
    <property type="match status" value="1"/>
</dbReference>
<dbReference type="SUPFAM" id="SSF56112">
    <property type="entry name" value="Protein kinase-like (PK-like)"/>
    <property type="match status" value="1"/>
</dbReference>
<organism evidence="11 12">
    <name type="scientific">Cordylochernes scorpioides</name>
    <dbReference type="NCBI Taxonomy" id="51811"/>
    <lineage>
        <taxon>Eukaryota</taxon>
        <taxon>Metazoa</taxon>
        <taxon>Ecdysozoa</taxon>
        <taxon>Arthropoda</taxon>
        <taxon>Chelicerata</taxon>
        <taxon>Arachnida</taxon>
        <taxon>Pseudoscorpiones</taxon>
        <taxon>Cheliferoidea</taxon>
        <taxon>Chernetidae</taxon>
        <taxon>Cordylochernes</taxon>
    </lineage>
</organism>
<feature type="binding site" evidence="7">
    <location>
        <position position="199"/>
    </location>
    <ligand>
        <name>ATP</name>
        <dbReference type="ChEBI" id="CHEBI:30616"/>
    </ligand>
</feature>
<keyword evidence="2" id="KW-0723">Serine/threonine-protein kinase</keyword>
<sequence length="449" mass="50741">MSASLGPQPPRHSHKEHSIQLVEVPARGLRLSVGLPRGTGGVVHVSDLDTSSPVSVHIGDRVLEVNGLSVRNHSLAQSASPDSYCWQLEEMIKSTPEVVHLTIEHDPRPPRLYRGSRGEERYRGCKERSSSLPRIGSEDSPSRPSLDLSRTKSFRVDPRCSQRIFRPSDLVQGRLLGKGFFGQVFLVTHRETGERMVLKELYRVDEEAQRNFLKEAAVLRSLSHSNVLRFIGVLYKDRKLHIVTEYISGGCLRDLLNASGALPWAQRISFARDIAAGMAYLHSMNIIHRDLNSHNCLVRKDRSVVVADFGLARILPDLSQRPRKRCSTKRFERKKRYTVVGNPYWMAPEMMKGKKYDEKVDIFSFGIVLCELIGRVQADPDFLPRSQDFGLNVRAFKEQFCGGGCPESFYQLAFLCCDLDTDKRYITFSLGIVCETSTPQDIQIFSGFS</sequence>
<dbReference type="InterPro" id="IPR011009">
    <property type="entry name" value="Kinase-like_dom_sf"/>
</dbReference>
<evidence type="ECO:0000313" key="11">
    <source>
        <dbReference type="EMBL" id="UYV76627.1"/>
    </source>
</evidence>
<evidence type="ECO:0000256" key="8">
    <source>
        <dbReference type="SAM" id="MobiDB-lite"/>
    </source>
</evidence>
<dbReference type="PANTHER" id="PTHR46485:SF4">
    <property type="entry name" value="LIM DOMAIN KINASE 1"/>
    <property type="match status" value="1"/>
</dbReference>
<dbReference type="Gene3D" id="2.30.42.10">
    <property type="match status" value="1"/>
</dbReference>
<dbReference type="Pfam" id="PF07714">
    <property type="entry name" value="PK_Tyr_Ser-Thr"/>
    <property type="match status" value="1"/>
</dbReference>
<feature type="domain" description="PDZ" evidence="10">
    <location>
        <begin position="28"/>
        <end position="107"/>
    </location>
</feature>
<dbReference type="PANTHER" id="PTHR46485">
    <property type="entry name" value="LIM DOMAIN KINASE 1"/>
    <property type="match status" value="1"/>
</dbReference>
<dbReference type="SUPFAM" id="SSF50156">
    <property type="entry name" value="PDZ domain-like"/>
    <property type="match status" value="1"/>
</dbReference>
<dbReference type="InterPro" id="IPR050940">
    <property type="entry name" value="Actin_reg-Ser/Thr_kinase"/>
</dbReference>
<evidence type="ECO:0000259" key="9">
    <source>
        <dbReference type="PROSITE" id="PS50011"/>
    </source>
</evidence>
<keyword evidence="3" id="KW-0808">Transferase</keyword>
<dbReference type="PROSITE" id="PS50011">
    <property type="entry name" value="PROTEIN_KINASE_DOM"/>
    <property type="match status" value="1"/>
</dbReference>
<comment type="similarity">
    <text evidence="1">Belongs to the protein kinase superfamily. TKL Ser/Thr protein kinase family.</text>
</comment>
<evidence type="ECO:0000256" key="7">
    <source>
        <dbReference type="PROSITE-ProRule" id="PRU10141"/>
    </source>
</evidence>
<dbReference type="InterPro" id="IPR000719">
    <property type="entry name" value="Prot_kinase_dom"/>
</dbReference>
<feature type="region of interest" description="Disordered" evidence="8">
    <location>
        <begin position="106"/>
        <end position="151"/>
    </location>
</feature>
<keyword evidence="4 7" id="KW-0547">Nucleotide-binding</keyword>
<proteinExistence type="inferred from homology"/>
<keyword evidence="12" id="KW-1185">Reference proteome</keyword>
<evidence type="ECO:0000259" key="10">
    <source>
        <dbReference type="PROSITE" id="PS50106"/>
    </source>
</evidence>
<feature type="domain" description="Protein kinase" evidence="9">
    <location>
        <begin position="170"/>
        <end position="449"/>
    </location>
</feature>
<gene>
    <name evidence="11" type="ORF">LAZ67_14001501</name>
</gene>
<evidence type="ECO:0000256" key="3">
    <source>
        <dbReference type="ARBA" id="ARBA00022679"/>
    </source>
</evidence>
<dbReference type="InterPro" id="IPR001245">
    <property type="entry name" value="Ser-Thr/Tyr_kinase_cat_dom"/>
</dbReference>
<dbReference type="PROSITE" id="PS00107">
    <property type="entry name" value="PROTEIN_KINASE_ATP"/>
    <property type="match status" value="1"/>
</dbReference>
<keyword evidence="6 7" id="KW-0067">ATP-binding</keyword>
<protein>
    <submittedName>
        <fullName evidence="11">LIMK1</fullName>
    </submittedName>
</protein>
<dbReference type="InterPro" id="IPR017441">
    <property type="entry name" value="Protein_kinase_ATP_BS"/>
</dbReference>
<accession>A0ABY6L846</accession>
<evidence type="ECO:0000256" key="4">
    <source>
        <dbReference type="ARBA" id="ARBA00022741"/>
    </source>
</evidence>
<dbReference type="Gene3D" id="1.10.510.10">
    <property type="entry name" value="Transferase(Phosphotransferase) domain 1"/>
    <property type="match status" value="1"/>
</dbReference>
<reference evidence="11 12" key="1">
    <citation type="submission" date="2022-01" db="EMBL/GenBank/DDBJ databases">
        <title>A chromosomal length assembly of Cordylochernes scorpioides.</title>
        <authorList>
            <person name="Zeh D."/>
            <person name="Zeh J."/>
        </authorList>
    </citation>
    <scope>NUCLEOTIDE SEQUENCE [LARGE SCALE GENOMIC DNA]</scope>
    <source>
        <strain evidence="11">IN4F17</strain>
        <tissue evidence="11">Whole Body</tissue>
    </source>
</reference>
<dbReference type="InterPro" id="IPR036034">
    <property type="entry name" value="PDZ_sf"/>
</dbReference>
<evidence type="ECO:0000256" key="5">
    <source>
        <dbReference type="ARBA" id="ARBA00022777"/>
    </source>
</evidence>
<name>A0ABY6L846_9ARAC</name>
<feature type="compositionally biased region" description="Basic and acidic residues" evidence="8">
    <location>
        <begin position="116"/>
        <end position="129"/>
    </location>
</feature>
<dbReference type="Proteomes" id="UP001235939">
    <property type="component" value="Chromosome 14"/>
</dbReference>
<evidence type="ECO:0000313" key="12">
    <source>
        <dbReference type="Proteomes" id="UP001235939"/>
    </source>
</evidence>
<dbReference type="EMBL" id="CP092876">
    <property type="protein sequence ID" value="UYV76627.1"/>
    <property type="molecule type" value="Genomic_DNA"/>
</dbReference>
<evidence type="ECO:0000256" key="1">
    <source>
        <dbReference type="ARBA" id="ARBA00005843"/>
    </source>
</evidence>
<dbReference type="InterPro" id="IPR001478">
    <property type="entry name" value="PDZ"/>
</dbReference>
<feature type="non-terminal residue" evidence="11">
    <location>
        <position position="449"/>
    </location>
</feature>
<keyword evidence="5" id="KW-0418">Kinase</keyword>